<feature type="region of interest" description="Disordered" evidence="10">
    <location>
        <begin position="307"/>
        <end position="333"/>
    </location>
</feature>
<evidence type="ECO:0000313" key="13">
    <source>
        <dbReference type="EMBL" id="KAF0729100.1"/>
    </source>
</evidence>
<feature type="compositionally biased region" description="Basic and acidic residues" evidence="10">
    <location>
        <begin position="525"/>
        <end position="534"/>
    </location>
</feature>
<name>A0A6G0WNZ5_9STRA</name>
<feature type="compositionally biased region" description="Basic and acidic residues" evidence="10">
    <location>
        <begin position="640"/>
        <end position="665"/>
    </location>
</feature>
<keyword evidence="3 9" id="KW-0863">Zinc-finger</keyword>
<evidence type="ECO:0000256" key="9">
    <source>
        <dbReference type="PROSITE-ProRule" id="PRU00146"/>
    </source>
</evidence>
<keyword evidence="4" id="KW-0862">Zinc</keyword>
<evidence type="ECO:0000256" key="8">
    <source>
        <dbReference type="PROSITE-ProRule" id="PRU00035"/>
    </source>
</evidence>
<feature type="region of interest" description="Disordered" evidence="10">
    <location>
        <begin position="218"/>
        <end position="257"/>
    </location>
</feature>
<comment type="caution">
    <text evidence="13">The sequence shown here is derived from an EMBL/GenBank/DDBJ whole genome shotgun (WGS) entry which is preliminary data.</text>
</comment>
<dbReference type="InterPro" id="IPR001487">
    <property type="entry name" value="Bromodomain"/>
</dbReference>
<keyword evidence="2" id="KW-0479">Metal-binding</keyword>
<dbReference type="SMART" id="SM00297">
    <property type="entry name" value="BROMO"/>
    <property type="match status" value="1"/>
</dbReference>
<evidence type="ECO:0008006" key="15">
    <source>
        <dbReference type="Google" id="ProtNLM"/>
    </source>
</evidence>
<dbReference type="SMART" id="SM00249">
    <property type="entry name" value="PHD"/>
    <property type="match status" value="1"/>
</dbReference>
<feature type="compositionally biased region" description="Polar residues" evidence="10">
    <location>
        <begin position="476"/>
        <end position="493"/>
    </location>
</feature>
<dbReference type="CDD" id="cd15532">
    <property type="entry name" value="PHD2_CHD_II"/>
    <property type="match status" value="1"/>
</dbReference>
<keyword evidence="14" id="KW-1185">Reference proteome</keyword>
<dbReference type="SUPFAM" id="SSF57903">
    <property type="entry name" value="FYVE/PHD zinc finger"/>
    <property type="match status" value="1"/>
</dbReference>
<feature type="compositionally biased region" description="Polar residues" evidence="10">
    <location>
        <begin position="629"/>
        <end position="638"/>
    </location>
</feature>
<evidence type="ECO:0000256" key="3">
    <source>
        <dbReference type="ARBA" id="ARBA00022771"/>
    </source>
</evidence>
<dbReference type="AlphaFoldDB" id="A0A6G0WNZ5"/>
<protein>
    <recommendedName>
        <fullName evidence="15">PHD-type domain-containing protein</fullName>
    </recommendedName>
</protein>
<dbReference type="Gene3D" id="3.30.40.10">
    <property type="entry name" value="Zinc/RING finger domain, C3HC4 (zinc finger)"/>
    <property type="match status" value="1"/>
</dbReference>
<gene>
    <name evidence="13" type="ORF">Ae201684_013236</name>
</gene>
<evidence type="ECO:0000256" key="10">
    <source>
        <dbReference type="SAM" id="MobiDB-lite"/>
    </source>
</evidence>
<dbReference type="InterPro" id="IPR019786">
    <property type="entry name" value="Zinc_finger_PHD-type_CS"/>
</dbReference>
<dbReference type="Pfam" id="PF00628">
    <property type="entry name" value="PHD"/>
    <property type="match status" value="1"/>
</dbReference>
<dbReference type="CDD" id="cd04369">
    <property type="entry name" value="Bromodomain"/>
    <property type="match status" value="1"/>
</dbReference>
<dbReference type="PROSITE" id="PS50016">
    <property type="entry name" value="ZF_PHD_2"/>
    <property type="match status" value="1"/>
</dbReference>
<feature type="region of interest" description="Disordered" evidence="10">
    <location>
        <begin position="411"/>
        <end position="682"/>
    </location>
</feature>
<feature type="compositionally biased region" description="Acidic residues" evidence="10">
    <location>
        <begin position="666"/>
        <end position="682"/>
    </location>
</feature>
<dbReference type="VEuPathDB" id="FungiDB:AeMF1_012253"/>
<dbReference type="PANTHER" id="PTHR45915:SF2">
    <property type="entry name" value="TOUTATIS, ISOFORM E"/>
    <property type="match status" value="1"/>
</dbReference>
<sequence>MEDGVGISVASQNWMHAMLPNRNTPDRSRERAVSIDGGRHAGNNRKSVVPNPSAHLLPEATMSTTNDRVGCHAWKVAALKNALKRKIPLVEKCSFIQHGLCHMCSNSNITLVMNVCPMFDFGHSICMTHFESITSVSLSQVIQGKIFLCPVCTLSCSCDVCDRLVLKQIETFDQWSTAGKSSLENNPPDTTLSRPLALAPISTVRTMNAPDTELYAVADSKEDPSSAPRIAAKSRKSVVSSKMASSTADHPSQTTTDPMLRAESKEAFTLVLPPAASFAGMVHARQPKEAKSIQENDIMGASALAESSEKVVEKKPKEASKYIPSTETRAHSNHNIIPAEPKDVASMPRVAAKTTILSAEPSVAPKAAAKALPQETHLSMSYVERHAKETPSNARHLEAFYSTALDRSSRFQSVGEPTVQNEPNHIVDAMNSGGKSTFRKDRMNQDESSKEVETRTSTNEDRESNVEDNDHDENPSENPVAQRTQDSTENISPNEDLDQEKSHKSSSRKREKTTPNEDEDPMDVSNRKTKPEKVKSHRGPGRPPKRPKETTDGAAPMSKSAPEDEGKKKRGKRRSESSSPPSSPKEAKLSSFRERKQRAAAPRPGELTNQHKPGEGKYHDSKHSERSTGMKTTRSVDSNDVAKRSKAEKRHGSPDESAPKKRAREDTEEDDEEEEDEDDEEVDTNLDFCSLCKDDGDLVCCDICPRSFHLACLEMTEDDLPDGDWQCPECTSKQSEIHFEKLGHDLATHRHKNQSLMRQLLLGIIAHPFSKPFMTPVEDVDGYDDVVKERMDLKTVKKRLEAGEYPEKPLDNAFVKDIRLIWYNCRLFNDEKSGLSRAAKTLSTGFEAILTQLKN</sequence>
<dbReference type="GO" id="GO:0005634">
    <property type="term" value="C:nucleus"/>
    <property type="evidence" value="ECO:0007669"/>
    <property type="project" value="UniProtKB-SubCell"/>
</dbReference>
<feature type="compositionally biased region" description="Basic and acidic residues" evidence="10">
    <location>
        <begin position="438"/>
        <end position="465"/>
    </location>
</feature>
<evidence type="ECO:0000259" key="11">
    <source>
        <dbReference type="PROSITE" id="PS50014"/>
    </source>
</evidence>
<dbReference type="InterPro" id="IPR036427">
    <property type="entry name" value="Bromodomain-like_sf"/>
</dbReference>
<keyword evidence="6 8" id="KW-0103">Bromodomain</keyword>
<dbReference type="Pfam" id="PF00439">
    <property type="entry name" value="Bromodomain"/>
    <property type="match status" value="1"/>
</dbReference>
<evidence type="ECO:0000256" key="7">
    <source>
        <dbReference type="ARBA" id="ARBA00023242"/>
    </source>
</evidence>
<comment type="subcellular location">
    <subcellularLocation>
        <location evidence="1">Nucleus</location>
    </subcellularLocation>
</comment>
<proteinExistence type="predicted"/>
<accession>A0A6G0WNZ5</accession>
<keyword evidence="5" id="KW-0175">Coiled coil</keyword>
<feature type="domain" description="Bromo" evidence="11">
    <location>
        <begin position="766"/>
        <end position="836"/>
    </location>
</feature>
<reference evidence="13 14" key="1">
    <citation type="submission" date="2019-07" db="EMBL/GenBank/DDBJ databases">
        <title>Genomics analysis of Aphanomyces spp. identifies a new class of oomycete effector associated with host adaptation.</title>
        <authorList>
            <person name="Gaulin E."/>
        </authorList>
    </citation>
    <scope>NUCLEOTIDE SEQUENCE [LARGE SCALE GENOMIC DNA]</scope>
    <source>
        <strain evidence="13 14">ATCC 201684</strain>
    </source>
</reference>
<dbReference type="PROSITE" id="PS01359">
    <property type="entry name" value="ZF_PHD_1"/>
    <property type="match status" value="1"/>
</dbReference>
<dbReference type="EMBL" id="VJMJ01000169">
    <property type="protein sequence ID" value="KAF0729100.1"/>
    <property type="molecule type" value="Genomic_DNA"/>
</dbReference>
<feature type="compositionally biased region" description="Low complexity" evidence="10">
    <location>
        <begin position="237"/>
        <end position="246"/>
    </location>
</feature>
<feature type="compositionally biased region" description="Polar residues" evidence="10">
    <location>
        <begin position="247"/>
        <end position="257"/>
    </location>
</feature>
<dbReference type="PROSITE" id="PS50014">
    <property type="entry name" value="BROMODOMAIN_2"/>
    <property type="match status" value="1"/>
</dbReference>
<feature type="domain" description="PHD-type" evidence="12">
    <location>
        <begin position="686"/>
        <end position="733"/>
    </location>
</feature>
<keyword evidence="7" id="KW-0539">Nucleus</keyword>
<evidence type="ECO:0000256" key="6">
    <source>
        <dbReference type="ARBA" id="ARBA00023117"/>
    </source>
</evidence>
<feature type="compositionally biased region" description="Basic residues" evidence="10">
    <location>
        <begin position="535"/>
        <end position="545"/>
    </location>
</feature>
<dbReference type="GO" id="GO:0000785">
    <property type="term" value="C:chromatin"/>
    <property type="evidence" value="ECO:0007669"/>
    <property type="project" value="TreeGrafter"/>
</dbReference>
<dbReference type="InterPro" id="IPR013083">
    <property type="entry name" value="Znf_RING/FYVE/PHD"/>
</dbReference>
<feature type="compositionally biased region" description="Basic and acidic residues" evidence="10">
    <location>
        <begin position="585"/>
        <end position="594"/>
    </location>
</feature>
<evidence type="ECO:0000259" key="12">
    <source>
        <dbReference type="PROSITE" id="PS50016"/>
    </source>
</evidence>
<dbReference type="InterPro" id="IPR019787">
    <property type="entry name" value="Znf_PHD-finger"/>
</dbReference>
<feature type="compositionally biased region" description="Basic and acidic residues" evidence="10">
    <location>
        <begin position="612"/>
        <end position="628"/>
    </location>
</feature>
<evidence type="ECO:0000256" key="4">
    <source>
        <dbReference type="ARBA" id="ARBA00022833"/>
    </source>
</evidence>
<dbReference type="InterPro" id="IPR011011">
    <property type="entry name" value="Znf_FYVE_PHD"/>
</dbReference>
<dbReference type="PANTHER" id="PTHR45915">
    <property type="entry name" value="TRANSCRIPTION INTERMEDIARY FACTOR"/>
    <property type="match status" value="1"/>
</dbReference>
<dbReference type="SUPFAM" id="SSF47370">
    <property type="entry name" value="Bromodomain"/>
    <property type="match status" value="1"/>
</dbReference>
<dbReference type="Gene3D" id="1.20.920.10">
    <property type="entry name" value="Bromodomain-like"/>
    <property type="match status" value="1"/>
</dbReference>
<organism evidence="13 14">
    <name type="scientific">Aphanomyces euteiches</name>
    <dbReference type="NCBI Taxonomy" id="100861"/>
    <lineage>
        <taxon>Eukaryota</taxon>
        <taxon>Sar</taxon>
        <taxon>Stramenopiles</taxon>
        <taxon>Oomycota</taxon>
        <taxon>Saprolegniomycetes</taxon>
        <taxon>Saprolegniales</taxon>
        <taxon>Verrucalvaceae</taxon>
        <taxon>Aphanomyces</taxon>
    </lineage>
</organism>
<evidence type="ECO:0000256" key="2">
    <source>
        <dbReference type="ARBA" id="ARBA00022723"/>
    </source>
</evidence>
<evidence type="ECO:0000256" key="5">
    <source>
        <dbReference type="ARBA" id="ARBA00023054"/>
    </source>
</evidence>
<evidence type="ECO:0000313" key="14">
    <source>
        <dbReference type="Proteomes" id="UP000481153"/>
    </source>
</evidence>
<evidence type="ECO:0000256" key="1">
    <source>
        <dbReference type="ARBA" id="ARBA00004123"/>
    </source>
</evidence>
<feature type="compositionally biased region" description="Basic and acidic residues" evidence="10">
    <location>
        <begin position="307"/>
        <end position="320"/>
    </location>
</feature>
<dbReference type="GO" id="GO:0008270">
    <property type="term" value="F:zinc ion binding"/>
    <property type="evidence" value="ECO:0007669"/>
    <property type="project" value="UniProtKB-KW"/>
</dbReference>
<dbReference type="InterPro" id="IPR001965">
    <property type="entry name" value="Znf_PHD"/>
</dbReference>
<dbReference type="Proteomes" id="UP000481153">
    <property type="component" value="Unassembled WGS sequence"/>
</dbReference>